<feature type="compositionally biased region" description="Low complexity" evidence="1">
    <location>
        <begin position="16"/>
        <end position="32"/>
    </location>
</feature>
<feature type="region of interest" description="Disordered" evidence="1">
    <location>
        <begin position="1"/>
        <end position="81"/>
    </location>
</feature>
<keyword evidence="3" id="KW-1185">Reference proteome</keyword>
<evidence type="ECO:0000313" key="2">
    <source>
        <dbReference type="EMBL" id="KAF9984749.1"/>
    </source>
</evidence>
<protein>
    <submittedName>
        <fullName evidence="2">Uncharacterized protein</fullName>
    </submittedName>
</protein>
<dbReference type="AlphaFoldDB" id="A0A9P6SNH9"/>
<feature type="non-terminal residue" evidence="2">
    <location>
        <position position="121"/>
    </location>
</feature>
<feature type="compositionally biased region" description="Polar residues" evidence="1">
    <location>
        <begin position="1"/>
        <end position="15"/>
    </location>
</feature>
<name>A0A9P6SNH9_9FUNG</name>
<organism evidence="2 3">
    <name type="scientific">Modicella reniformis</name>
    <dbReference type="NCBI Taxonomy" id="1440133"/>
    <lineage>
        <taxon>Eukaryota</taxon>
        <taxon>Fungi</taxon>
        <taxon>Fungi incertae sedis</taxon>
        <taxon>Mucoromycota</taxon>
        <taxon>Mortierellomycotina</taxon>
        <taxon>Mortierellomycetes</taxon>
        <taxon>Mortierellales</taxon>
        <taxon>Mortierellaceae</taxon>
        <taxon>Modicella</taxon>
    </lineage>
</organism>
<dbReference type="Proteomes" id="UP000749646">
    <property type="component" value="Unassembled WGS sequence"/>
</dbReference>
<gene>
    <name evidence="2" type="ORF">BGZ65_012705</name>
</gene>
<evidence type="ECO:0000313" key="3">
    <source>
        <dbReference type="Proteomes" id="UP000749646"/>
    </source>
</evidence>
<evidence type="ECO:0000256" key="1">
    <source>
        <dbReference type="SAM" id="MobiDB-lite"/>
    </source>
</evidence>
<comment type="caution">
    <text evidence="2">The sequence shown here is derived from an EMBL/GenBank/DDBJ whole genome shotgun (WGS) entry which is preliminary data.</text>
</comment>
<dbReference type="OrthoDB" id="6359943at2759"/>
<accession>A0A9P6SNH9</accession>
<dbReference type="EMBL" id="JAAAHW010003357">
    <property type="protein sequence ID" value="KAF9984749.1"/>
    <property type="molecule type" value="Genomic_DNA"/>
</dbReference>
<sequence length="121" mass="12946">MYLSATSEPRNVTNVSGRVAGGPRSSRSSGTGILAALRGDQQTNPTATGIGAGHTHRRPNTAPSSQHGTLKNEGANGDCSSAYSRQRELSYAYRIYMSTNVVEPPEYFENSVTGRLEEIRG</sequence>
<proteinExistence type="predicted"/>
<reference evidence="2" key="1">
    <citation type="journal article" date="2020" name="Fungal Divers.">
        <title>Resolving the Mortierellaceae phylogeny through synthesis of multi-gene phylogenetics and phylogenomics.</title>
        <authorList>
            <person name="Vandepol N."/>
            <person name="Liber J."/>
            <person name="Desiro A."/>
            <person name="Na H."/>
            <person name="Kennedy M."/>
            <person name="Barry K."/>
            <person name="Grigoriev I.V."/>
            <person name="Miller A.N."/>
            <person name="O'Donnell K."/>
            <person name="Stajich J.E."/>
            <person name="Bonito G."/>
        </authorList>
    </citation>
    <scope>NUCLEOTIDE SEQUENCE</scope>
    <source>
        <strain evidence="2">MES-2147</strain>
    </source>
</reference>